<evidence type="ECO:0000256" key="6">
    <source>
        <dbReference type="ARBA" id="ARBA00022679"/>
    </source>
</evidence>
<dbReference type="InterPro" id="IPR011032">
    <property type="entry name" value="GroES-like_sf"/>
</dbReference>
<dbReference type="SUPFAM" id="SSF47336">
    <property type="entry name" value="ACP-like"/>
    <property type="match status" value="1"/>
</dbReference>
<dbReference type="InterPro" id="IPR009081">
    <property type="entry name" value="PP-bd_ACP"/>
</dbReference>
<dbReference type="Pfam" id="PF08659">
    <property type="entry name" value="KR"/>
    <property type="match status" value="1"/>
</dbReference>
<dbReference type="Gene3D" id="3.30.70.3290">
    <property type="match status" value="1"/>
</dbReference>
<dbReference type="InterPro" id="IPR032821">
    <property type="entry name" value="PKS_assoc"/>
</dbReference>
<accession>A0A9N9N1F9</accession>
<dbReference type="PROSITE" id="PS52019">
    <property type="entry name" value="PKS_MFAS_DH"/>
    <property type="match status" value="1"/>
</dbReference>
<reference evidence="20" key="1">
    <citation type="submission" date="2022-01" db="EMBL/GenBank/DDBJ databases">
        <authorList>
            <person name="King R."/>
        </authorList>
    </citation>
    <scope>NUCLEOTIDE SEQUENCE</scope>
</reference>
<gene>
    <name evidence="20" type="ORF">CEUTPL_LOCUS12562</name>
</gene>
<evidence type="ECO:0000256" key="13">
    <source>
        <dbReference type="ARBA" id="ARBA00023160"/>
    </source>
</evidence>
<dbReference type="PANTHER" id="PTHR43775:SF7">
    <property type="entry name" value="FATTY ACID SYNTHASE"/>
    <property type="match status" value="1"/>
</dbReference>
<dbReference type="InterPro" id="IPR013968">
    <property type="entry name" value="PKS_KR"/>
</dbReference>
<dbReference type="InterPro" id="IPR036736">
    <property type="entry name" value="ACP-like_sf"/>
</dbReference>
<evidence type="ECO:0000256" key="4">
    <source>
        <dbReference type="ARBA" id="ARBA00022516"/>
    </source>
</evidence>
<keyword evidence="4" id="KW-0444">Lipid biosynthesis</keyword>
<dbReference type="Gene3D" id="3.90.180.10">
    <property type="entry name" value="Medium-chain alcohol dehydrogenases, catalytic domain"/>
    <property type="match status" value="1"/>
</dbReference>
<feature type="domain" description="Carrier" evidence="17">
    <location>
        <begin position="1828"/>
        <end position="1903"/>
    </location>
</feature>
<dbReference type="SMART" id="SM00822">
    <property type="entry name" value="PKS_KR"/>
    <property type="match status" value="1"/>
</dbReference>
<feature type="domain" description="Ketosynthase family 3 (KS3)" evidence="18">
    <location>
        <begin position="1"/>
        <end position="242"/>
    </location>
</feature>
<keyword evidence="6" id="KW-0808">Transferase</keyword>
<dbReference type="InterPro" id="IPR036291">
    <property type="entry name" value="NAD(P)-bd_dom_sf"/>
</dbReference>
<feature type="region of interest" description="N-terminal hotdog fold" evidence="16">
    <location>
        <begin position="672"/>
        <end position="796"/>
    </location>
</feature>
<feature type="active site" description="Proton donor; for dehydratase activity" evidence="16">
    <location>
        <position position="856"/>
    </location>
</feature>
<evidence type="ECO:0000256" key="14">
    <source>
        <dbReference type="ARBA" id="ARBA00023268"/>
    </source>
</evidence>
<keyword evidence="11" id="KW-0520">NAD</keyword>
<evidence type="ECO:0000259" key="19">
    <source>
        <dbReference type="PROSITE" id="PS52019"/>
    </source>
</evidence>
<dbReference type="EC" id="2.3.1.85" evidence="1"/>
<dbReference type="GO" id="GO:0004312">
    <property type="term" value="F:fatty acid synthase activity"/>
    <property type="evidence" value="ECO:0007669"/>
    <property type="project" value="UniProtKB-EC"/>
</dbReference>
<dbReference type="SMART" id="SM00829">
    <property type="entry name" value="PKS_ER"/>
    <property type="match status" value="1"/>
</dbReference>
<keyword evidence="13" id="KW-0275">Fatty acid biosynthesis</keyword>
<dbReference type="Gene3D" id="3.10.129.110">
    <property type="entry name" value="Polyketide synthase dehydratase"/>
    <property type="match status" value="1"/>
</dbReference>
<dbReference type="InterPro" id="IPR050091">
    <property type="entry name" value="PKS_NRPS_Biosynth_Enz"/>
</dbReference>
<evidence type="ECO:0000256" key="10">
    <source>
        <dbReference type="ARBA" id="ARBA00023002"/>
    </source>
</evidence>
<keyword evidence="5" id="KW-0597">Phosphoprotein</keyword>
<dbReference type="GO" id="GO:0016787">
    <property type="term" value="F:hydrolase activity"/>
    <property type="evidence" value="ECO:0007669"/>
    <property type="project" value="UniProtKB-KW"/>
</dbReference>
<keyword evidence="10" id="KW-0560">Oxidoreductase</keyword>
<dbReference type="InterPro" id="IPR020841">
    <property type="entry name" value="PKS_Beta-ketoAc_synthase_dom"/>
</dbReference>
<dbReference type="InterPro" id="IPR016039">
    <property type="entry name" value="Thiolase-like"/>
</dbReference>
<dbReference type="InterPro" id="IPR049391">
    <property type="entry name" value="FAS_pseudo-KR"/>
</dbReference>
<dbReference type="Proteomes" id="UP001152799">
    <property type="component" value="Chromosome 8"/>
</dbReference>
<dbReference type="SMART" id="SM00827">
    <property type="entry name" value="PKS_AT"/>
    <property type="match status" value="1"/>
</dbReference>
<protein>
    <recommendedName>
        <fullName evidence="2">Fatty acid synthase</fullName>
        <ecNumber evidence="1">2.3.1.85</ecNumber>
    </recommendedName>
</protein>
<evidence type="ECO:0000256" key="3">
    <source>
        <dbReference type="ARBA" id="ARBA00022450"/>
    </source>
</evidence>
<dbReference type="PANTHER" id="PTHR43775">
    <property type="entry name" value="FATTY ACID SYNTHASE"/>
    <property type="match status" value="1"/>
</dbReference>
<evidence type="ECO:0000256" key="9">
    <source>
        <dbReference type="ARBA" id="ARBA00022857"/>
    </source>
</evidence>
<evidence type="ECO:0000259" key="18">
    <source>
        <dbReference type="PROSITE" id="PS52004"/>
    </source>
</evidence>
<evidence type="ECO:0000256" key="15">
    <source>
        <dbReference type="ARBA" id="ARBA00044883"/>
    </source>
</evidence>
<proteinExistence type="predicted"/>
<keyword evidence="9" id="KW-0521">NADP</keyword>
<dbReference type="CDD" id="cd05195">
    <property type="entry name" value="enoyl_red"/>
    <property type="match status" value="1"/>
</dbReference>
<keyword evidence="21" id="KW-1185">Reference proteome</keyword>
<dbReference type="GO" id="GO:0006633">
    <property type="term" value="P:fatty acid biosynthetic process"/>
    <property type="evidence" value="ECO:0007669"/>
    <property type="project" value="UniProtKB-KW"/>
</dbReference>
<dbReference type="Gene3D" id="3.40.366.10">
    <property type="entry name" value="Malonyl-Coenzyme A Acyl Carrier Protein, domain 2"/>
    <property type="match status" value="1"/>
</dbReference>
<evidence type="ECO:0000313" key="20">
    <source>
        <dbReference type="EMBL" id="CAG9772141.1"/>
    </source>
</evidence>
<evidence type="ECO:0000256" key="7">
    <source>
        <dbReference type="ARBA" id="ARBA00022801"/>
    </source>
</evidence>
<dbReference type="SUPFAM" id="SSF53901">
    <property type="entry name" value="Thiolase-like"/>
    <property type="match status" value="2"/>
</dbReference>
<organism evidence="20 21">
    <name type="scientific">Ceutorhynchus assimilis</name>
    <name type="common">cabbage seed weevil</name>
    <dbReference type="NCBI Taxonomy" id="467358"/>
    <lineage>
        <taxon>Eukaryota</taxon>
        <taxon>Metazoa</taxon>
        <taxon>Ecdysozoa</taxon>
        <taxon>Arthropoda</taxon>
        <taxon>Hexapoda</taxon>
        <taxon>Insecta</taxon>
        <taxon>Pterygota</taxon>
        <taxon>Neoptera</taxon>
        <taxon>Endopterygota</taxon>
        <taxon>Coleoptera</taxon>
        <taxon>Polyphaga</taxon>
        <taxon>Cucujiformia</taxon>
        <taxon>Curculionidae</taxon>
        <taxon>Ceutorhynchinae</taxon>
        <taxon>Ceutorhynchus</taxon>
    </lineage>
</organism>
<dbReference type="Pfam" id="PF21089">
    <property type="entry name" value="PKS_DH_N"/>
    <property type="match status" value="1"/>
</dbReference>
<feature type="region of interest" description="C-terminal hotdog fold" evidence="16">
    <location>
        <begin position="807"/>
        <end position="932"/>
    </location>
</feature>
<dbReference type="EMBL" id="OU892284">
    <property type="protein sequence ID" value="CAG9772141.1"/>
    <property type="molecule type" value="Genomic_DNA"/>
</dbReference>
<dbReference type="Pfam" id="PF00698">
    <property type="entry name" value="Acyl_transf_1"/>
    <property type="match status" value="1"/>
</dbReference>
<dbReference type="InterPro" id="IPR057326">
    <property type="entry name" value="KR_dom"/>
</dbReference>
<feature type="domain" description="PKS/mFAS DH" evidence="19">
    <location>
        <begin position="672"/>
        <end position="932"/>
    </location>
</feature>
<dbReference type="PROSITE" id="PS52004">
    <property type="entry name" value="KS3_2"/>
    <property type="match status" value="1"/>
</dbReference>
<dbReference type="SUPFAM" id="SSF52151">
    <property type="entry name" value="FabD/lysophospholipase-like"/>
    <property type="match status" value="1"/>
</dbReference>
<evidence type="ECO:0000313" key="21">
    <source>
        <dbReference type="Proteomes" id="UP001152799"/>
    </source>
</evidence>
<dbReference type="SUPFAM" id="SSF50129">
    <property type="entry name" value="GroES-like"/>
    <property type="match status" value="1"/>
</dbReference>
<name>A0A9N9N1F9_9CUCU</name>
<dbReference type="SUPFAM" id="SSF51735">
    <property type="entry name" value="NAD(P)-binding Rossmann-fold domains"/>
    <property type="match status" value="2"/>
</dbReference>
<dbReference type="InterPro" id="IPR020843">
    <property type="entry name" value="ER"/>
</dbReference>
<dbReference type="OrthoDB" id="329835at2759"/>
<dbReference type="Pfam" id="PF02801">
    <property type="entry name" value="Ketoacyl-synt_C"/>
    <property type="match status" value="1"/>
</dbReference>
<dbReference type="Pfam" id="PF00109">
    <property type="entry name" value="ketoacyl-synt"/>
    <property type="match status" value="1"/>
</dbReference>
<keyword evidence="14" id="KW-0511">Multifunctional enzyme</keyword>
<dbReference type="InterPro" id="IPR049552">
    <property type="entry name" value="PKS_DH_N"/>
</dbReference>
<dbReference type="Pfam" id="PF21149">
    <property type="entry name" value="FAS_pseudo-KR"/>
    <property type="match status" value="1"/>
</dbReference>
<dbReference type="CDD" id="cd00833">
    <property type="entry name" value="PKS"/>
    <property type="match status" value="1"/>
</dbReference>
<dbReference type="InterPro" id="IPR049900">
    <property type="entry name" value="PKS_mFAS_DH"/>
</dbReference>
<dbReference type="Pfam" id="PF00550">
    <property type="entry name" value="PP-binding"/>
    <property type="match status" value="1"/>
</dbReference>
<dbReference type="InterPro" id="IPR014043">
    <property type="entry name" value="Acyl_transferase_dom"/>
</dbReference>
<sequence>MAAFQHAFHAIKTGLCDSAIVAGSHLLLSPTLSVQLDRLGVLSPNGMSKPFDDNGDGFVRSEAAIVMLLQKESVAKRMYAKVLGAGTNVDGNKKEGITFPSGRMQNKLMREMYAESGINPHDVVYMEAHGTGTKVGDPQEVNSITDMFCTNRPTPLLLGSVKSNMGHAEGAAGLCGLSKVIIAMETGIIPRNLNFETPNKDITGIFDGRVKVVSKNEQWTGGIVGINSIGFGGTNAHVILQSNPKRKMPMIKSCWPRVVGVSGRTEQAVKFFLEQVHKHRDDQEFLALIDQIHSKNIIGHTFRGYSLLKDEPIFEITEIPTENRPICFVFSGMGSQWAGMAKNLIKLDIFEKSIDRCAEALRPHGIDLKDIMVNSSQETFENVLYSSISITAMQIALTDILKTIGIEPDFIVGHSMGEIVCAYADGAITSDEAMLIAYNRSCAVLECNIAEGAMAAIGLSWEEARVKCPPEIDLACHNSIDSVTVAGPPEAVKKLVADLHADNIFAKIIHSSKTAFHSKYIANAEPLVKRKLEPIITSPKHRSSRWISTSIPELAWSTPLVQTCGSEYFINNLLNPVLFHEALMHVPKNSTVIEIAPSALLSSILRKTFGKSATVISLVKKDHDDNISFLTSALGKIYTAGCQPKFGNLYDSISFPVSRGTPMINSMIKWDHSIEWAVARFTPKENTGELSIDIDLSKDSDKYLADHIIDGSIIFPWMGYLVLVWQCFAKIKDVNFETMPVILEDIQFKENVRFTKNGAVKFHFTILKVTGKFELSEKGSVVVSGKISVKLDNDPSNLRKPMFNEDGIILTTQDIYKEMRLRNHDYRNIFCGILKCNVDRKTGQLRWKNNWITFLDSMYQFFILGSDSRQLYEPSHLQKIVIDPIDHLSIVKQLSEDEGVNIATFPHIKVVKSGGIEFTGLKLNIVPTKNRTQQFPKLERYEFVPLNNYKDLSKSSKKAKTDALTVLSQLVLENSAGSHVKITEICQNGLDTALIPEITDIFNNEAMITVDAAIVVNHDPEDATYNYFKEMGINVHVKDFQTNAIIGTNVHLVILRNTIANNQMSLIKNAKKSLREGGFILLEEPKAIFVNLNTTNQISQIKELKLNTISIQSTTENTFILLRPEIVIPSNSILIQINENNFSWIDSLKDAMQKADELNTKVYIYAQGEPLTGLIGMVNCLKQEPVGGKNIRSVFIHDKNTPTFSLKAYQEQLKYDLVHNVLKNEIWGTYRHLLLEEPIDTKISPVKHAYIDLSICGDLSTLKWVQGPSPHSISGKQLCYVYYAAVNLADVMLATGKISMHNMSPELIDCHGQFGFEFSGKTSSGCRVMGLLPVGALSTTVLADRDILWDIPDSWSLDEAATIPLAYSTSYYALIIRGEMKAGKSILIHGGSGGIGLASIAISLRMGCEVYTTVSSQAKKEVLIKSFPQLNVNNIGYSRDTNFEQLVLDKTNGRGVDLVLNSSQVGHFQASLRCLAFGGRFLELARTSILENGVLPENATIHRINLQTIFNNADEKKKVVKLISEGIVSGVVQPLPKLIFNKNQIEQAFKFLASGKHIGKVVLKIRNEESENVQMPISKNIFAIARSYFDPNKSYILVGGLGGFGLELTDWLLKRGAKKLIIVSSSGIKTAYQCWCIKKWQKIGTQILVNTQNAHTKQGAISILEQANKLAPIGGIFNMATVICDAEFINQTEDNFKATYKPKADVTRQLDSAARTLAPQLDYFVCFSSFSCGRGNPGQSNYAAANSAMERIIEARKNAGFCGLIIQWASLGDVGLVFDAMGGSNDTEVLGTLPQRMSSCMATMDMLLQQPYPIVASTVIAKKRKLSNLNQDNLPSIIANMLSIQNLASIAPKATLEDLGVDSLMVAEIKQILQTTFDVVLTASEIKSVTFAKLQNLSAISCQ</sequence>
<dbReference type="Gene3D" id="3.40.47.10">
    <property type="match status" value="1"/>
</dbReference>
<feature type="active site" description="Proton acceptor; for dehydratase activity" evidence="16">
    <location>
        <position position="707"/>
    </location>
</feature>
<evidence type="ECO:0000256" key="1">
    <source>
        <dbReference type="ARBA" id="ARBA00012873"/>
    </source>
</evidence>
<dbReference type="InterPro" id="IPR014030">
    <property type="entry name" value="Ketoacyl_synth_N"/>
</dbReference>
<evidence type="ECO:0000256" key="5">
    <source>
        <dbReference type="ARBA" id="ARBA00022553"/>
    </source>
</evidence>
<dbReference type="Gene3D" id="1.10.1200.10">
    <property type="entry name" value="ACP-like"/>
    <property type="match status" value="1"/>
</dbReference>
<dbReference type="GO" id="GO:0016491">
    <property type="term" value="F:oxidoreductase activity"/>
    <property type="evidence" value="ECO:0007669"/>
    <property type="project" value="UniProtKB-KW"/>
</dbReference>
<evidence type="ECO:0000256" key="12">
    <source>
        <dbReference type="ARBA" id="ARBA00023098"/>
    </source>
</evidence>
<dbReference type="InterPro" id="IPR001227">
    <property type="entry name" value="Ac_transferase_dom_sf"/>
</dbReference>
<dbReference type="InterPro" id="IPR016036">
    <property type="entry name" value="Malonyl_transacylase_ACP-bd"/>
</dbReference>
<evidence type="ECO:0000256" key="8">
    <source>
        <dbReference type="ARBA" id="ARBA00022832"/>
    </source>
</evidence>
<dbReference type="Pfam" id="PF16197">
    <property type="entry name" value="KAsynt_C_assoc"/>
    <property type="match status" value="1"/>
</dbReference>
<keyword evidence="12" id="KW-0443">Lipid metabolism</keyword>
<evidence type="ECO:0000256" key="11">
    <source>
        <dbReference type="ARBA" id="ARBA00023027"/>
    </source>
</evidence>
<keyword evidence="7" id="KW-0378">Hydrolase</keyword>
<dbReference type="PROSITE" id="PS50075">
    <property type="entry name" value="CARRIER"/>
    <property type="match status" value="1"/>
</dbReference>
<evidence type="ECO:0000256" key="2">
    <source>
        <dbReference type="ARBA" id="ARBA00018769"/>
    </source>
</evidence>
<keyword evidence="8" id="KW-0276">Fatty acid metabolism</keyword>
<dbReference type="Gene3D" id="3.40.50.720">
    <property type="entry name" value="NAD(P)-binding Rossmann-like Domain"/>
    <property type="match status" value="1"/>
</dbReference>
<evidence type="ECO:0000259" key="17">
    <source>
        <dbReference type="PROSITE" id="PS50075"/>
    </source>
</evidence>
<comment type="catalytic activity">
    <reaction evidence="15">
        <text>acetyl-CoA + n malonyl-CoA + 2n NADPH + 2n H(+) = a long-chain fatty acid + (n+1) CoA + n CO2 + 2n NADP(+).</text>
        <dbReference type="EC" id="2.3.1.85"/>
    </reaction>
</comment>
<keyword evidence="3" id="KW-0596">Phosphopantetheine</keyword>
<dbReference type="SUPFAM" id="SSF55048">
    <property type="entry name" value="Probable ACP-binding domain of malonyl-CoA ACP transacylase"/>
    <property type="match status" value="1"/>
</dbReference>
<dbReference type="InterPro" id="IPR016035">
    <property type="entry name" value="Acyl_Trfase/lysoPLipase"/>
</dbReference>
<dbReference type="SMART" id="SM00825">
    <property type="entry name" value="PKS_KS"/>
    <property type="match status" value="1"/>
</dbReference>
<dbReference type="InterPro" id="IPR014031">
    <property type="entry name" value="Ketoacyl_synth_C"/>
</dbReference>
<dbReference type="Pfam" id="PF13602">
    <property type="entry name" value="ADH_zinc_N_2"/>
    <property type="match status" value="1"/>
</dbReference>
<evidence type="ECO:0000256" key="16">
    <source>
        <dbReference type="PROSITE-ProRule" id="PRU01363"/>
    </source>
</evidence>
<dbReference type="InterPro" id="IPR042104">
    <property type="entry name" value="PKS_dehydratase_sf"/>
</dbReference>